<feature type="compositionally biased region" description="Polar residues" evidence="1">
    <location>
        <begin position="24"/>
        <end position="36"/>
    </location>
</feature>
<proteinExistence type="predicted"/>
<sequence>MKKKVFNIMFLGVALTSLSACSNGNSDSSAKSENQNSVVKVEESSSSELKEIEDSSKASEANSKYFDLMIEAAQSQLPVLKEQMGDMYSDITITSGAEHTIIYTYTLSENPVVDLDMEALKPVLIKGIKSVNDPIKNIIPDAKFQMIYLRPDKTELGNMVITQEDIEAIQVDSAEL</sequence>
<dbReference type="EMBL" id="JAFLVR010000006">
    <property type="protein sequence ID" value="MBO0451187.1"/>
    <property type="molecule type" value="Genomic_DNA"/>
</dbReference>
<evidence type="ECO:0000256" key="2">
    <source>
        <dbReference type="SAM" id="SignalP"/>
    </source>
</evidence>
<gene>
    <name evidence="3" type="ORF">JZO85_02845</name>
</gene>
<dbReference type="Proteomes" id="UP000664495">
    <property type="component" value="Unassembled WGS sequence"/>
</dbReference>
<name>A0ABS3HDW2_9ENTE</name>
<keyword evidence="2" id="KW-0732">Signal</keyword>
<accession>A0ABS3HDW2</accession>
<reference evidence="3 4" key="1">
    <citation type="submission" date="2021-03" db="EMBL/GenBank/DDBJ databases">
        <title>Enterococcal diversity collection.</title>
        <authorList>
            <person name="Gilmore M.S."/>
            <person name="Schwartzman J."/>
            <person name="Van Tyne D."/>
            <person name="Martin M."/>
            <person name="Earl A.M."/>
            <person name="Manson A.L."/>
            <person name="Straub T."/>
            <person name="Salamzade R."/>
            <person name="Saavedra J."/>
            <person name="Lebreton F."/>
            <person name="Prichula J."/>
            <person name="Schaufler K."/>
            <person name="Gaca A."/>
            <person name="Sgardioli B."/>
            <person name="Wagenaar J."/>
            <person name="Strong T."/>
        </authorList>
    </citation>
    <scope>NUCLEOTIDE SEQUENCE [LARGE SCALE GENOMIC DNA]</scope>
    <source>
        <strain evidence="3 4">MJM16</strain>
    </source>
</reference>
<organism evidence="3 4">
    <name type="scientific">Candidatus Enterococcus murrayae</name>
    <dbReference type="NCBI Taxonomy" id="2815321"/>
    <lineage>
        <taxon>Bacteria</taxon>
        <taxon>Bacillati</taxon>
        <taxon>Bacillota</taxon>
        <taxon>Bacilli</taxon>
        <taxon>Lactobacillales</taxon>
        <taxon>Enterococcaceae</taxon>
        <taxon>Enterococcus</taxon>
    </lineage>
</organism>
<comment type="caution">
    <text evidence="3">The sequence shown here is derived from an EMBL/GenBank/DDBJ whole genome shotgun (WGS) entry which is preliminary data.</text>
</comment>
<evidence type="ECO:0000313" key="4">
    <source>
        <dbReference type="Proteomes" id="UP000664495"/>
    </source>
</evidence>
<evidence type="ECO:0000256" key="1">
    <source>
        <dbReference type="SAM" id="MobiDB-lite"/>
    </source>
</evidence>
<dbReference type="PROSITE" id="PS51257">
    <property type="entry name" value="PROKAR_LIPOPROTEIN"/>
    <property type="match status" value="1"/>
</dbReference>
<keyword evidence="4" id="KW-1185">Reference proteome</keyword>
<feature type="signal peptide" evidence="2">
    <location>
        <begin position="1"/>
        <end position="22"/>
    </location>
</feature>
<feature type="chain" id="PRO_5046621151" description="Lipoprotein" evidence="2">
    <location>
        <begin position="23"/>
        <end position="176"/>
    </location>
</feature>
<protein>
    <recommendedName>
        <fullName evidence="5">Lipoprotein</fullName>
    </recommendedName>
</protein>
<evidence type="ECO:0008006" key="5">
    <source>
        <dbReference type="Google" id="ProtNLM"/>
    </source>
</evidence>
<feature type="region of interest" description="Disordered" evidence="1">
    <location>
        <begin position="24"/>
        <end position="55"/>
    </location>
</feature>
<dbReference type="RefSeq" id="WP_207107003.1">
    <property type="nucleotide sequence ID" value="NZ_JAFLVR010000006.1"/>
</dbReference>
<evidence type="ECO:0000313" key="3">
    <source>
        <dbReference type="EMBL" id="MBO0451187.1"/>
    </source>
</evidence>
<feature type="compositionally biased region" description="Basic and acidic residues" evidence="1">
    <location>
        <begin position="40"/>
        <end position="55"/>
    </location>
</feature>